<evidence type="ECO:0000256" key="3">
    <source>
        <dbReference type="ARBA" id="ARBA00022475"/>
    </source>
</evidence>
<evidence type="ECO:0000256" key="2">
    <source>
        <dbReference type="ARBA" id="ARBA00022448"/>
    </source>
</evidence>
<dbReference type="Gene3D" id="1.10.3720.10">
    <property type="entry name" value="MetI-like"/>
    <property type="match status" value="1"/>
</dbReference>
<evidence type="ECO:0000256" key="6">
    <source>
        <dbReference type="ARBA" id="ARBA00023136"/>
    </source>
</evidence>
<dbReference type="GO" id="GO:0005886">
    <property type="term" value="C:plasma membrane"/>
    <property type="evidence" value="ECO:0007669"/>
    <property type="project" value="UniProtKB-SubCell"/>
</dbReference>
<dbReference type="Pfam" id="PF00528">
    <property type="entry name" value="BPD_transp_1"/>
    <property type="match status" value="1"/>
</dbReference>
<evidence type="ECO:0000256" key="5">
    <source>
        <dbReference type="ARBA" id="ARBA00022989"/>
    </source>
</evidence>
<keyword evidence="2 7" id="KW-0813">Transport</keyword>
<name>A0A495VF01_9GAMM</name>
<feature type="transmembrane region" description="Helical" evidence="7">
    <location>
        <begin position="89"/>
        <end position="111"/>
    </location>
</feature>
<reference evidence="9 10" key="1">
    <citation type="submission" date="2018-10" db="EMBL/GenBank/DDBJ databases">
        <title>Genomic Encyclopedia of Archaeal and Bacterial Type Strains, Phase II (KMG-II): from individual species to whole genera.</title>
        <authorList>
            <person name="Goeker M."/>
        </authorList>
    </citation>
    <scope>NUCLEOTIDE SEQUENCE [LARGE SCALE GENOMIC DNA]</scope>
    <source>
        <strain evidence="9 10">DSM 235</strain>
    </source>
</reference>
<feature type="transmembrane region" description="Helical" evidence="7">
    <location>
        <begin position="123"/>
        <end position="142"/>
    </location>
</feature>
<dbReference type="CDD" id="cd06261">
    <property type="entry name" value="TM_PBP2"/>
    <property type="match status" value="1"/>
</dbReference>
<keyword evidence="4 7" id="KW-0812">Transmembrane</keyword>
<dbReference type="InterPro" id="IPR035906">
    <property type="entry name" value="MetI-like_sf"/>
</dbReference>
<sequence length="273" mass="29429">MSEAKEITEAQSLASSTPPAWPGRLHAQFLLPASGLVVTLLLWWLATQPGLGASAMAARFSPAATWEAIATLANTRELWPHTVDSLRRVIVGLALALGVGVPIGLLVGVSCAFERSTTATFQFLRMISPLSWMPLAVMALGIGDAPVYFLLAFAAVWPIALNVAAGVQAIDPRWLRLARSLAARRLEVLIGIIIPAIVSHLLTGVRLAIGLIWVVLVPAEMLGVHAGLGYFILDTRDRMAYGELMAVILFIGMLGYLLDLAARLAHRAWDRRD</sequence>
<organism evidence="9 10">
    <name type="scientific">Thiocapsa rosea</name>
    <dbReference type="NCBI Taxonomy" id="69360"/>
    <lineage>
        <taxon>Bacteria</taxon>
        <taxon>Pseudomonadati</taxon>
        <taxon>Pseudomonadota</taxon>
        <taxon>Gammaproteobacteria</taxon>
        <taxon>Chromatiales</taxon>
        <taxon>Chromatiaceae</taxon>
        <taxon>Thiocapsa</taxon>
    </lineage>
</organism>
<dbReference type="GO" id="GO:0042918">
    <property type="term" value="P:alkanesulfonate transmembrane transport"/>
    <property type="evidence" value="ECO:0007669"/>
    <property type="project" value="UniProtKB-ARBA"/>
</dbReference>
<dbReference type="AlphaFoldDB" id="A0A495VF01"/>
<gene>
    <name evidence="9" type="ORF">BDD21_4732</name>
</gene>
<feature type="transmembrane region" description="Helical" evidence="7">
    <location>
        <begin position="188"/>
        <end position="205"/>
    </location>
</feature>
<feature type="domain" description="ABC transmembrane type-1" evidence="8">
    <location>
        <begin position="82"/>
        <end position="262"/>
    </location>
</feature>
<feature type="transmembrane region" description="Helical" evidence="7">
    <location>
        <begin position="211"/>
        <end position="233"/>
    </location>
</feature>
<evidence type="ECO:0000256" key="1">
    <source>
        <dbReference type="ARBA" id="ARBA00004651"/>
    </source>
</evidence>
<keyword evidence="6 7" id="KW-0472">Membrane</keyword>
<dbReference type="InterPro" id="IPR000515">
    <property type="entry name" value="MetI-like"/>
</dbReference>
<feature type="transmembrane region" description="Helical" evidence="7">
    <location>
        <begin position="29"/>
        <end position="46"/>
    </location>
</feature>
<evidence type="ECO:0000313" key="10">
    <source>
        <dbReference type="Proteomes" id="UP000274556"/>
    </source>
</evidence>
<proteinExistence type="inferred from homology"/>
<keyword evidence="5 7" id="KW-1133">Transmembrane helix</keyword>
<evidence type="ECO:0000259" key="8">
    <source>
        <dbReference type="PROSITE" id="PS50928"/>
    </source>
</evidence>
<keyword evidence="10" id="KW-1185">Reference proteome</keyword>
<accession>A0A495VF01</accession>
<comment type="caution">
    <text evidence="9">The sequence shown here is derived from an EMBL/GenBank/DDBJ whole genome shotgun (WGS) entry which is preliminary data.</text>
</comment>
<dbReference type="PANTHER" id="PTHR30151:SF25">
    <property type="entry name" value="TAURINE TRANSPORT SYSTEM PERMEASE PROTEIN TAUC"/>
    <property type="match status" value="1"/>
</dbReference>
<keyword evidence="3" id="KW-1003">Cell membrane</keyword>
<feature type="transmembrane region" description="Helical" evidence="7">
    <location>
        <begin position="148"/>
        <end position="167"/>
    </location>
</feature>
<comment type="subcellular location">
    <subcellularLocation>
        <location evidence="1 7">Cell membrane</location>
        <topology evidence="1 7">Multi-pass membrane protein</topology>
    </subcellularLocation>
</comment>
<dbReference type="EMBL" id="RBXL01000001">
    <property type="protein sequence ID" value="RKT47173.1"/>
    <property type="molecule type" value="Genomic_DNA"/>
</dbReference>
<dbReference type="SUPFAM" id="SSF161098">
    <property type="entry name" value="MetI-like"/>
    <property type="match status" value="1"/>
</dbReference>
<dbReference type="Proteomes" id="UP000274556">
    <property type="component" value="Unassembled WGS sequence"/>
</dbReference>
<dbReference type="GO" id="GO:0010438">
    <property type="term" value="P:cellular response to sulfur starvation"/>
    <property type="evidence" value="ECO:0007669"/>
    <property type="project" value="TreeGrafter"/>
</dbReference>
<protein>
    <submittedName>
        <fullName evidence="9">NitT/TauT family transport system permease protein</fullName>
    </submittedName>
</protein>
<evidence type="ECO:0000256" key="7">
    <source>
        <dbReference type="RuleBase" id="RU363032"/>
    </source>
</evidence>
<evidence type="ECO:0000256" key="4">
    <source>
        <dbReference type="ARBA" id="ARBA00022692"/>
    </source>
</evidence>
<comment type="similarity">
    <text evidence="7">Belongs to the binding-protein-dependent transport system permease family.</text>
</comment>
<dbReference type="FunFam" id="1.10.3720.10:FF:000003">
    <property type="entry name" value="Aliphatic sulfonate ABC transporter permease"/>
    <property type="match status" value="1"/>
</dbReference>
<dbReference type="PROSITE" id="PS50928">
    <property type="entry name" value="ABC_TM1"/>
    <property type="match status" value="1"/>
</dbReference>
<evidence type="ECO:0000313" key="9">
    <source>
        <dbReference type="EMBL" id="RKT47173.1"/>
    </source>
</evidence>
<dbReference type="PANTHER" id="PTHR30151">
    <property type="entry name" value="ALKANE SULFONATE ABC TRANSPORTER-RELATED, MEMBRANE SUBUNIT"/>
    <property type="match status" value="1"/>
</dbReference>
<dbReference type="RefSeq" id="WP_211335140.1">
    <property type="nucleotide sequence ID" value="NZ_RBXL01000001.1"/>
</dbReference>
<feature type="transmembrane region" description="Helical" evidence="7">
    <location>
        <begin position="240"/>
        <end position="258"/>
    </location>
</feature>